<dbReference type="Proteomes" id="UP000095706">
    <property type="component" value="Unassembled WGS sequence"/>
</dbReference>
<dbReference type="PANTHER" id="PTHR39181:SF1">
    <property type="entry name" value="TYROSINE-PROTEIN PHOSPHATASE YWQE"/>
    <property type="match status" value="1"/>
</dbReference>
<proteinExistence type="inferred from homology"/>
<organism evidence="6 7">
    <name type="scientific">Fusicatenibacter saccharivorans</name>
    <dbReference type="NCBI Taxonomy" id="1150298"/>
    <lineage>
        <taxon>Bacteria</taxon>
        <taxon>Bacillati</taxon>
        <taxon>Bacillota</taxon>
        <taxon>Clostridia</taxon>
        <taxon>Lachnospirales</taxon>
        <taxon>Lachnospiraceae</taxon>
        <taxon>Fusicatenibacter</taxon>
    </lineage>
</organism>
<dbReference type="InterPro" id="IPR016195">
    <property type="entry name" value="Pol/histidinol_Pase-like"/>
</dbReference>
<evidence type="ECO:0000256" key="1">
    <source>
        <dbReference type="ARBA" id="ARBA00005750"/>
    </source>
</evidence>
<evidence type="ECO:0000313" key="7">
    <source>
        <dbReference type="Proteomes" id="UP000095706"/>
    </source>
</evidence>
<evidence type="ECO:0000256" key="4">
    <source>
        <dbReference type="ARBA" id="ARBA00022912"/>
    </source>
</evidence>
<sequence length="262" mass="30360">MTDLHIHILPGVDDGSPNLSTSLEMAEIAAKSGVRILAVTPHANQTGIEGVEDGYVNYDSEQLLELFYRLEQEIRKEHIPISLVRGMEIMSIGPLNEKIKERKLIPLHESRYYLIEVPFDMAPDGIRRRLMEFPAMGKIPVLAHPERYFCVQDSPELLYEFREMGAVLQMNKGSVFGRFGKEAERTAQYLLENRLAGCAASDAHRANYRTPDMRPIREFLSEWYGESYAELLLKVNPRRILENRPVLYEPSPERRRKRRWFV</sequence>
<dbReference type="EMBL" id="CYYV01000009">
    <property type="protein sequence ID" value="CUO44620.1"/>
    <property type="molecule type" value="Genomic_DNA"/>
</dbReference>
<dbReference type="EC" id="3.1.3.48" evidence="2"/>
<dbReference type="OrthoDB" id="9788539at2"/>
<reference evidence="6 7" key="1">
    <citation type="submission" date="2015-09" db="EMBL/GenBank/DDBJ databases">
        <authorList>
            <consortium name="Pathogen Informatics"/>
        </authorList>
    </citation>
    <scope>NUCLEOTIDE SEQUENCE [LARGE SCALE GENOMIC DNA]</scope>
    <source>
        <strain evidence="6 7">2789STDY5608849</strain>
    </source>
</reference>
<dbReference type="AlphaFoldDB" id="A0A174F8G5"/>
<dbReference type="GO" id="GO:0004725">
    <property type="term" value="F:protein tyrosine phosphatase activity"/>
    <property type="evidence" value="ECO:0007669"/>
    <property type="project" value="UniProtKB-EC"/>
</dbReference>
<comment type="catalytic activity">
    <reaction evidence="5">
        <text>O-phospho-L-tyrosyl-[protein] + H2O = L-tyrosyl-[protein] + phosphate</text>
        <dbReference type="Rhea" id="RHEA:10684"/>
        <dbReference type="Rhea" id="RHEA-COMP:10136"/>
        <dbReference type="Rhea" id="RHEA-COMP:20101"/>
        <dbReference type="ChEBI" id="CHEBI:15377"/>
        <dbReference type="ChEBI" id="CHEBI:43474"/>
        <dbReference type="ChEBI" id="CHEBI:46858"/>
        <dbReference type="ChEBI" id="CHEBI:61978"/>
        <dbReference type="EC" id="3.1.3.48"/>
    </reaction>
</comment>
<dbReference type="STRING" id="1150298.ERS852406_01985"/>
<dbReference type="InterPro" id="IPR016667">
    <property type="entry name" value="Caps_polysacc_synth_CpsB/CapC"/>
</dbReference>
<dbReference type="RefSeq" id="WP_055220446.1">
    <property type="nucleotide sequence ID" value="NZ_CYYV01000009.1"/>
</dbReference>
<name>A0A174F8G5_9FIRM</name>
<comment type="similarity">
    <text evidence="1">Belongs to the metallo-dependent hydrolases superfamily. CpsB/CapC family.</text>
</comment>
<dbReference type="Pfam" id="PF19567">
    <property type="entry name" value="CpsB_CapC"/>
    <property type="match status" value="1"/>
</dbReference>
<dbReference type="SUPFAM" id="SSF89550">
    <property type="entry name" value="PHP domain-like"/>
    <property type="match status" value="1"/>
</dbReference>
<dbReference type="PANTHER" id="PTHR39181">
    <property type="entry name" value="TYROSINE-PROTEIN PHOSPHATASE YWQE"/>
    <property type="match status" value="1"/>
</dbReference>
<evidence type="ECO:0000256" key="3">
    <source>
        <dbReference type="ARBA" id="ARBA00022801"/>
    </source>
</evidence>
<evidence type="ECO:0000313" key="6">
    <source>
        <dbReference type="EMBL" id="CUO44620.1"/>
    </source>
</evidence>
<dbReference type="PIRSF" id="PIRSF016557">
    <property type="entry name" value="Caps_synth_CpsB"/>
    <property type="match status" value="1"/>
</dbReference>
<evidence type="ECO:0000256" key="5">
    <source>
        <dbReference type="ARBA" id="ARBA00051722"/>
    </source>
</evidence>
<protein>
    <recommendedName>
        <fullName evidence="2">protein-tyrosine-phosphatase</fullName>
        <ecNumber evidence="2">3.1.3.48</ecNumber>
    </recommendedName>
</protein>
<evidence type="ECO:0000256" key="2">
    <source>
        <dbReference type="ARBA" id="ARBA00013064"/>
    </source>
</evidence>
<gene>
    <name evidence="6" type="primary">ywqE</name>
    <name evidence="6" type="ORF">ERS852406_01985</name>
</gene>
<keyword evidence="4" id="KW-0904">Protein phosphatase</keyword>
<keyword evidence="3 6" id="KW-0378">Hydrolase</keyword>
<dbReference type="GO" id="GO:0030145">
    <property type="term" value="F:manganese ion binding"/>
    <property type="evidence" value="ECO:0007669"/>
    <property type="project" value="InterPro"/>
</dbReference>
<accession>A0A174F8G5</accession>
<dbReference type="Gene3D" id="3.20.20.140">
    <property type="entry name" value="Metal-dependent hydrolases"/>
    <property type="match status" value="1"/>
</dbReference>